<evidence type="ECO:0000313" key="12">
    <source>
        <dbReference type="EMBL" id="TCP54243.1"/>
    </source>
</evidence>
<dbReference type="SMART" id="SM00116">
    <property type="entry name" value="CBS"/>
    <property type="match status" value="2"/>
</dbReference>
<dbReference type="OrthoDB" id="110231at2"/>
<keyword evidence="5 8" id="KW-1133">Transmembrane helix</keyword>
<feature type="transmembrane region" description="Helical" evidence="9">
    <location>
        <begin position="58"/>
        <end position="79"/>
    </location>
</feature>
<name>A0A4R2QVZ2_9PSEU</name>
<comment type="caution">
    <text evidence="12">The sequence shown here is derived from an EMBL/GenBank/DDBJ whole genome shotgun (WGS) entry which is preliminary data.</text>
</comment>
<dbReference type="InterPro" id="IPR044751">
    <property type="entry name" value="Ion_transp-like_CBS"/>
</dbReference>
<gene>
    <name evidence="12" type="ORF">EV191_103287</name>
</gene>
<proteinExistence type="predicted"/>
<feature type="domain" description="CBS" evidence="10">
    <location>
        <begin position="282"/>
        <end position="341"/>
    </location>
</feature>
<dbReference type="AlphaFoldDB" id="A0A4R2QVZ2"/>
<keyword evidence="6 8" id="KW-0472">Membrane</keyword>
<evidence type="ECO:0000256" key="5">
    <source>
        <dbReference type="ARBA" id="ARBA00022989"/>
    </source>
</evidence>
<dbReference type="Pfam" id="PF00571">
    <property type="entry name" value="CBS"/>
    <property type="match status" value="2"/>
</dbReference>
<evidence type="ECO:0000256" key="7">
    <source>
        <dbReference type="PROSITE-ProRule" id="PRU00703"/>
    </source>
</evidence>
<organism evidence="12 13">
    <name type="scientific">Tamaricihabitans halophyticus</name>
    <dbReference type="NCBI Taxonomy" id="1262583"/>
    <lineage>
        <taxon>Bacteria</taxon>
        <taxon>Bacillati</taxon>
        <taxon>Actinomycetota</taxon>
        <taxon>Actinomycetes</taxon>
        <taxon>Pseudonocardiales</taxon>
        <taxon>Pseudonocardiaceae</taxon>
        <taxon>Tamaricihabitans</taxon>
    </lineage>
</organism>
<dbReference type="Proteomes" id="UP000294911">
    <property type="component" value="Unassembled WGS sequence"/>
</dbReference>
<dbReference type="PANTHER" id="PTHR43099">
    <property type="entry name" value="UPF0053 PROTEIN YRKA"/>
    <property type="match status" value="1"/>
</dbReference>
<dbReference type="Gene3D" id="3.90.1280.20">
    <property type="match status" value="1"/>
</dbReference>
<evidence type="ECO:0000313" key="13">
    <source>
        <dbReference type="Proteomes" id="UP000294911"/>
    </source>
</evidence>
<dbReference type="RefSeq" id="WP_132876996.1">
    <property type="nucleotide sequence ID" value="NZ_SLXQ01000003.1"/>
</dbReference>
<evidence type="ECO:0000256" key="9">
    <source>
        <dbReference type="SAM" id="Phobius"/>
    </source>
</evidence>
<evidence type="ECO:0000256" key="3">
    <source>
        <dbReference type="ARBA" id="ARBA00022692"/>
    </source>
</evidence>
<feature type="transmembrane region" description="Helical" evidence="9">
    <location>
        <begin position="6"/>
        <end position="30"/>
    </location>
</feature>
<dbReference type="EMBL" id="SLXQ01000003">
    <property type="protein sequence ID" value="TCP54243.1"/>
    <property type="molecule type" value="Genomic_DNA"/>
</dbReference>
<evidence type="ECO:0000256" key="6">
    <source>
        <dbReference type="ARBA" id="ARBA00023136"/>
    </source>
</evidence>
<dbReference type="CDD" id="cd04590">
    <property type="entry name" value="CBS_pair_CorC_HlyC_assoc"/>
    <property type="match status" value="1"/>
</dbReference>
<keyword evidence="7" id="KW-0129">CBS domain</keyword>
<dbReference type="GO" id="GO:0005886">
    <property type="term" value="C:plasma membrane"/>
    <property type="evidence" value="ECO:0007669"/>
    <property type="project" value="UniProtKB-SubCell"/>
</dbReference>
<evidence type="ECO:0000259" key="11">
    <source>
        <dbReference type="PROSITE" id="PS51846"/>
    </source>
</evidence>
<evidence type="ECO:0000256" key="8">
    <source>
        <dbReference type="PROSITE-ProRule" id="PRU01193"/>
    </source>
</evidence>
<dbReference type="InterPro" id="IPR051676">
    <property type="entry name" value="UPF0053_domain"/>
</dbReference>
<reference evidence="12 13" key="1">
    <citation type="submission" date="2019-03" db="EMBL/GenBank/DDBJ databases">
        <title>Genomic Encyclopedia of Type Strains, Phase IV (KMG-IV): sequencing the most valuable type-strain genomes for metagenomic binning, comparative biology and taxonomic classification.</title>
        <authorList>
            <person name="Goeker M."/>
        </authorList>
    </citation>
    <scope>NUCLEOTIDE SEQUENCE [LARGE SCALE GENOMIC DNA]</scope>
    <source>
        <strain evidence="12 13">DSM 45765</strain>
    </source>
</reference>
<keyword evidence="4" id="KW-0677">Repeat</keyword>
<evidence type="ECO:0000256" key="1">
    <source>
        <dbReference type="ARBA" id="ARBA00004651"/>
    </source>
</evidence>
<sequence>MTGMDTWVALVISAVIIGLSAFFVAIEFALVAARRHRLAEAAETSLSARAALKSARDVSMLLAGSQLGITLCTLAIGAITKPAVHHMLTPVLEDTGLPAATSTVVAFVLSLLIVTFLHLVVGEMAPKSWAIAHPEKSAQLLAIPMRMFMWLTRPLLVALNGMANWCLHRIGVQPVDELTSGRNPDDLRHLLEHSTKAGTLDAQRHQQLTTALDLHSRPVRDITQPRQELASVSPADTVERIQAASRDSGHLRLVVLDGEQPVGVVHVRDSLTQAPEVTAAALLQPALNLPASTPLHTALQTMRRRRNHLALVYSDTDNELLGLITLQDVLNQLLPMQPAGTRLSAQTPGGA</sequence>
<dbReference type="InterPro" id="IPR002550">
    <property type="entry name" value="CNNM"/>
</dbReference>
<accession>A0A4R2QVZ2</accession>
<dbReference type="InterPro" id="IPR000644">
    <property type="entry name" value="CBS_dom"/>
</dbReference>
<dbReference type="PANTHER" id="PTHR43099:SF5">
    <property type="entry name" value="HLYC_CORC FAMILY TRANSPORTER"/>
    <property type="match status" value="1"/>
</dbReference>
<evidence type="ECO:0000259" key="10">
    <source>
        <dbReference type="PROSITE" id="PS51371"/>
    </source>
</evidence>
<dbReference type="SUPFAM" id="SSF54631">
    <property type="entry name" value="CBS-domain pair"/>
    <property type="match status" value="1"/>
</dbReference>
<comment type="subcellular location">
    <subcellularLocation>
        <location evidence="1">Cell membrane</location>
        <topology evidence="1">Multi-pass membrane protein</topology>
    </subcellularLocation>
</comment>
<keyword evidence="2" id="KW-1003">Cell membrane</keyword>
<keyword evidence="13" id="KW-1185">Reference proteome</keyword>
<evidence type="ECO:0000256" key="2">
    <source>
        <dbReference type="ARBA" id="ARBA00022475"/>
    </source>
</evidence>
<feature type="transmembrane region" description="Helical" evidence="9">
    <location>
        <begin position="99"/>
        <end position="121"/>
    </location>
</feature>
<dbReference type="Pfam" id="PF01595">
    <property type="entry name" value="CNNM"/>
    <property type="match status" value="1"/>
</dbReference>
<dbReference type="PROSITE" id="PS51371">
    <property type="entry name" value="CBS"/>
    <property type="match status" value="1"/>
</dbReference>
<dbReference type="Gene3D" id="3.10.580.10">
    <property type="entry name" value="CBS-domain"/>
    <property type="match status" value="1"/>
</dbReference>
<keyword evidence="3 8" id="KW-0812">Transmembrane</keyword>
<evidence type="ECO:0000256" key="4">
    <source>
        <dbReference type="ARBA" id="ARBA00022737"/>
    </source>
</evidence>
<dbReference type="InterPro" id="IPR046342">
    <property type="entry name" value="CBS_dom_sf"/>
</dbReference>
<dbReference type="PROSITE" id="PS51846">
    <property type="entry name" value="CNNM"/>
    <property type="match status" value="1"/>
</dbReference>
<protein>
    <submittedName>
        <fullName evidence="12">CBS domain containing-hemolysin-like protein</fullName>
    </submittedName>
</protein>
<feature type="domain" description="CNNM transmembrane" evidence="11">
    <location>
        <begin position="2"/>
        <end position="204"/>
    </location>
</feature>